<dbReference type="EMBL" id="KZ451978">
    <property type="protein sequence ID" value="PKA55750.1"/>
    <property type="molecule type" value="Genomic_DNA"/>
</dbReference>
<accession>A0A2I0AJN0</accession>
<keyword evidence="2" id="KW-1185">Reference proteome</keyword>
<dbReference type="Proteomes" id="UP000236161">
    <property type="component" value="Unassembled WGS sequence"/>
</dbReference>
<evidence type="ECO:0000313" key="2">
    <source>
        <dbReference type="Proteomes" id="UP000236161"/>
    </source>
</evidence>
<sequence>MFGYPHLPVTSDMILNSIPLNVGFDTSQHPSQHRTRNCRLRLSLSEHHVSIATNSADSHQSHQPKTRMLQPLLAVSLEADSVGAAVSLEANSVEAGMGSTEVFNIPFWRIR</sequence>
<reference evidence="1 2" key="1">
    <citation type="journal article" date="2017" name="Nature">
        <title>The Apostasia genome and the evolution of orchids.</title>
        <authorList>
            <person name="Zhang G.Q."/>
            <person name="Liu K.W."/>
            <person name="Li Z."/>
            <person name="Lohaus R."/>
            <person name="Hsiao Y.Y."/>
            <person name="Niu S.C."/>
            <person name="Wang J.Y."/>
            <person name="Lin Y.C."/>
            <person name="Xu Q."/>
            <person name="Chen L.J."/>
            <person name="Yoshida K."/>
            <person name="Fujiwara S."/>
            <person name="Wang Z.W."/>
            <person name="Zhang Y.Q."/>
            <person name="Mitsuda N."/>
            <person name="Wang M."/>
            <person name="Liu G.H."/>
            <person name="Pecoraro L."/>
            <person name="Huang H.X."/>
            <person name="Xiao X.J."/>
            <person name="Lin M."/>
            <person name="Wu X.Y."/>
            <person name="Wu W.L."/>
            <person name="Chen Y.Y."/>
            <person name="Chang S.B."/>
            <person name="Sakamoto S."/>
            <person name="Ohme-Takagi M."/>
            <person name="Yagi M."/>
            <person name="Zeng S.J."/>
            <person name="Shen C.Y."/>
            <person name="Yeh C.M."/>
            <person name="Luo Y.B."/>
            <person name="Tsai W.C."/>
            <person name="Van de Peer Y."/>
            <person name="Liu Z.J."/>
        </authorList>
    </citation>
    <scope>NUCLEOTIDE SEQUENCE [LARGE SCALE GENOMIC DNA]</scope>
    <source>
        <strain evidence="2">cv. Shenzhen</strain>
        <tissue evidence="1">Stem</tissue>
    </source>
</reference>
<name>A0A2I0AJN0_9ASPA</name>
<proteinExistence type="predicted"/>
<organism evidence="1 2">
    <name type="scientific">Apostasia shenzhenica</name>
    <dbReference type="NCBI Taxonomy" id="1088818"/>
    <lineage>
        <taxon>Eukaryota</taxon>
        <taxon>Viridiplantae</taxon>
        <taxon>Streptophyta</taxon>
        <taxon>Embryophyta</taxon>
        <taxon>Tracheophyta</taxon>
        <taxon>Spermatophyta</taxon>
        <taxon>Magnoliopsida</taxon>
        <taxon>Liliopsida</taxon>
        <taxon>Asparagales</taxon>
        <taxon>Orchidaceae</taxon>
        <taxon>Apostasioideae</taxon>
        <taxon>Apostasia</taxon>
    </lineage>
</organism>
<evidence type="ECO:0000313" key="1">
    <source>
        <dbReference type="EMBL" id="PKA55750.1"/>
    </source>
</evidence>
<protein>
    <submittedName>
        <fullName evidence="1">Uncharacterized protein</fullName>
    </submittedName>
</protein>
<gene>
    <name evidence="1" type="ORF">AXF42_Ash012042</name>
</gene>
<dbReference type="AlphaFoldDB" id="A0A2I0AJN0"/>